<dbReference type="InterPro" id="IPR005349">
    <property type="entry name" value="TMEM14"/>
</dbReference>
<evidence type="ECO:0008006" key="9">
    <source>
        <dbReference type="Google" id="ProtNLM"/>
    </source>
</evidence>
<feature type="transmembrane region" description="Helical" evidence="6">
    <location>
        <begin position="59"/>
        <end position="78"/>
    </location>
</feature>
<evidence type="ECO:0000256" key="2">
    <source>
        <dbReference type="ARBA" id="ARBA00007590"/>
    </source>
</evidence>
<dbReference type="KEGG" id="cdep:91085902"/>
<dbReference type="PANTHER" id="PTHR12668:SF43">
    <property type="entry name" value="TRANSMEMBRANE PROTEIN 14 HOMOLOG"/>
    <property type="match status" value="1"/>
</dbReference>
<protein>
    <recommendedName>
        <fullName evidence="9">Transmembrane protein 14C</fullName>
    </recommendedName>
</protein>
<reference evidence="7" key="1">
    <citation type="submission" date="2016-06" db="EMBL/GenBank/DDBJ databases">
        <authorList>
            <person name="Cuomo C."/>
            <person name="Litvintseva A."/>
            <person name="Heitman J."/>
            <person name="Chen Y."/>
            <person name="Sun S."/>
            <person name="Springer D."/>
            <person name="Dromer F."/>
            <person name="Young S."/>
            <person name="Zeng Q."/>
            <person name="Chapman S."/>
            <person name="Gujja S."/>
            <person name="Saif S."/>
            <person name="Birren B."/>
        </authorList>
    </citation>
    <scope>NUCLEOTIDE SEQUENCE</scope>
    <source>
        <strain evidence="7">CBS 7841</strain>
    </source>
</reference>
<dbReference type="GO" id="GO:0070453">
    <property type="term" value="P:regulation of heme biosynthetic process"/>
    <property type="evidence" value="ECO:0007669"/>
    <property type="project" value="TreeGrafter"/>
</dbReference>
<evidence type="ECO:0000256" key="6">
    <source>
        <dbReference type="SAM" id="Phobius"/>
    </source>
</evidence>
<reference evidence="7" key="2">
    <citation type="journal article" date="2022" name="Elife">
        <title>Obligate sexual reproduction of a homothallic fungus closely related to the Cryptococcus pathogenic species complex.</title>
        <authorList>
            <person name="Passer A.R."/>
            <person name="Clancey S.A."/>
            <person name="Shea T."/>
            <person name="David-Palma M."/>
            <person name="Averette A.F."/>
            <person name="Boekhout T."/>
            <person name="Porcel B.M."/>
            <person name="Nowrousian M."/>
            <person name="Cuomo C.A."/>
            <person name="Sun S."/>
            <person name="Heitman J."/>
            <person name="Coelho M.A."/>
        </authorList>
    </citation>
    <scope>NUCLEOTIDE SEQUENCE</scope>
    <source>
        <strain evidence="7">CBS 7841</strain>
    </source>
</reference>
<dbReference type="GeneID" id="91085902"/>
<dbReference type="Gene3D" id="1.10.10.1740">
    <property type="entry name" value="Transmembrane protein 14-like"/>
    <property type="match status" value="1"/>
</dbReference>
<keyword evidence="4 6" id="KW-1133">Transmembrane helix</keyword>
<evidence type="ECO:0000313" key="8">
    <source>
        <dbReference type="Proteomes" id="UP000094043"/>
    </source>
</evidence>
<evidence type="ECO:0000256" key="1">
    <source>
        <dbReference type="ARBA" id="ARBA00004370"/>
    </source>
</evidence>
<dbReference type="GO" id="GO:0031966">
    <property type="term" value="C:mitochondrial membrane"/>
    <property type="evidence" value="ECO:0007669"/>
    <property type="project" value="TreeGrafter"/>
</dbReference>
<keyword evidence="5 6" id="KW-0472">Membrane</keyword>
<dbReference type="InterPro" id="IPR044890">
    <property type="entry name" value="TMEM14_sf"/>
</dbReference>
<proteinExistence type="inferred from homology"/>
<comment type="subcellular location">
    <subcellularLocation>
        <location evidence="1">Membrane</location>
    </subcellularLocation>
</comment>
<dbReference type="RefSeq" id="XP_066067225.1">
    <property type="nucleotide sequence ID" value="XM_066211128.1"/>
</dbReference>
<evidence type="ECO:0000256" key="5">
    <source>
        <dbReference type="ARBA" id="ARBA00023136"/>
    </source>
</evidence>
<evidence type="ECO:0000313" key="7">
    <source>
        <dbReference type="EMBL" id="WVN86525.1"/>
    </source>
</evidence>
<feature type="transmembrane region" description="Helical" evidence="6">
    <location>
        <begin position="84"/>
        <end position="107"/>
    </location>
</feature>
<organism evidence="7 8">
    <name type="scientific">Cryptococcus depauperatus CBS 7841</name>
    <dbReference type="NCBI Taxonomy" id="1295531"/>
    <lineage>
        <taxon>Eukaryota</taxon>
        <taxon>Fungi</taxon>
        <taxon>Dikarya</taxon>
        <taxon>Basidiomycota</taxon>
        <taxon>Agaricomycotina</taxon>
        <taxon>Tremellomycetes</taxon>
        <taxon>Tremellales</taxon>
        <taxon>Cryptococcaceae</taxon>
        <taxon>Cryptococcus</taxon>
    </lineage>
</organism>
<accession>A0AAJ8JQA3</accession>
<feature type="transmembrane region" description="Helical" evidence="6">
    <location>
        <begin position="30"/>
        <end position="47"/>
    </location>
</feature>
<comment type="similarity">
    <text evidence="2">Belongs to the TMEM14 family.</text>
</comment>
<evidence type="ECO:0000256" key="3">
    <source>
        <dbReference type="ARBA" id="ARBA00022692"/>
    </source>
</evidence>
<dbReference type="EMBL" id="CP143785">
    <property type="protein sequence ID" value="WVN86525.1"/>
    <property type="molecule type" value="Genomic_DNA"/>
</dbReference>
<feature type="transmembrane region" description="Helical" evidence="6">
    <location>
        <begin position="7"/>
        <end position="24"/>
    </location>
</feature>
<dbReference type="Pfam" id="PF03647">
    <property type="entry name" value="Tmemb_14"/>
    <property type="match status" value="1"/>
</dbReference>
<evidence type="ECO:0000256" key="4">
    <source>
        <dbReference type="ARBA" id="ARBA00022989"/>
    </source>
</evidence>
<keyword evidence="8" id="KW-1185">Reference proteome</keyword>
<keyword evidence="3 6" id="KW-0812">Transmembrane</keyword>
<gene>
    <name evidence="7" type="ORF">L203_101689</name>
</gene>
<name>A0AAJ8JQA3_9TREE</name>
<dbReference type="Proteomes" id="UP000094043">
    <property type="component" value="Chromosome 2"/>
</dbReference>
<dbReference type="AlphaFoldDB" id="A0AAJ8JQA3"/>
<sequence length="112" mass="11782">MPPINIVDYSGYAYASLLVVGGIIGGLRKGSAISVVAGVGSGLAAAYGANRVSKNRLDAYPSLTVSALLLALMSWRFYKTGKFMPAGLVMIIVFYQSLVVVVPLDLIRIVCA</sequence>
<dbReference type="PANTHER" id="PTHR12668">
    <property type="entry name" value="TRANSMEMBRANE PROTEIN 14, 15"/>
    <property type="match status" value="1"/>
</dbReference>
<reference evidence="7" key="3">
    <citation type="submission" date="2024-01" db="EMBL/GenBank/DDBJ databases">
        <authorList>
            <person name="Coelho M.A."/>
            <person name="David-Palma M."/>
            <person name="Shea T."/>
            <person name="Sun S."/>
            <person name="Cuomo C.A."/>
            <person name="Heitman J."/>
        </authorList>
    </citation>
    <scope>NUCLEOTIDE SEQUENCE</scope>
    <source>
        <strain evidence="7">CBS 7841</strain>
    </source>
</reference>